<feature type="compositionally biased region" description="Polar residues" evidence="1">
    <location>
        <begin position="250"/>
        <end position="264"/>
    </location>
</feature>
<accession>K0TGQ9</accession>
<dbReference type="eggNOG" id="ENOG502R6AE">
    <property type="taxonomic scope" value="Eukaryota"/>
</dbReference>
<organism evidence="2 3">
    <name type="scientific">Thalassiosira oceanica</name>
    <name type="common">Marine diatom</name>
    <dbReference type="NCBI Taxonomy" id="159749"/>
    <lineage>
        <taxon>Eukaryota</taxon>
        <taxon>Sar</taxon>
        <taxon>Stramenopiles</taxon>
        <taxon>Ochrophyta</taxon>
        <taxon>Bacillariophyta</taxon>
        <taxon>Coscinodiscophyceae</taxon>
        <taxon>Thalassiosirophycidae</taxon>
        <taxon>Thalassiosirales</taxon>
        <taxon>Thalassiosiraceae</taxon>
        <taxon>Thalassiosira</taxon>
    </lineage>
</organism>
<name>K0TGQ9_THAOC</name>
<feature type="region of interest" description="Disordered" evidence="1">
    <location>
        <begin position="188"/>
        <end position="292"/>
    </location>
</feature>
<dbReference type="EMBL" id="AGNL01001952">
    <property type="protein sequence ID" value="EJK76595.1"/>
    <property type="molecule type" value="Genomic_DNA"/>
</dbReference>
<feature type="region of interest" description="Disordered" evidence="1">
    <location>
        <begin position="129"/>
        <end position="159"/>
    </location>
</feature>
<dbReference type="Proteomes" id="UP000266841">
    <property type="component" value="Unassembled WGS sequence"/>
</dbReference>
<dbReference type="OMA" id="IEIEFIN"/>
<proteinExistence type="predicted"/>
<gene>
    <name evidence="2" type="ORF">THAOC_01631</name>
</gene>
<dbReference type="AlphaFoldDB" id="K0TGQ9"/>
<evidence type="ECO:0000313" key="3">
    <source>
        <dbReference type="Proteomes" id="UP000266841"/>
    </source>
</evidence>
<keyword evidence="3" id="KW-1185">Reference proteome</keyword>
<comment type="caution">
    <text evidence="2">The sequence shown here is derived from an EMBL/GenBank/DDBJ whole genome shotgun (WGS) entry which is preliminary data.</text>
</comment>
<reference evidence="2 3" key="1">
    <citation type="journal article" date="2012" name="Genome Biol.">
        <title>Genome and low-iron response of an oceanic diatom adapted to chronic iron limitation.</title>
        <authorList>
            <person name="Lommer M."/>
            <person name="Specht M."/>
            <person name="Roy A.S."/>
            <person name="Kraemer L."/>
            <person name="Andreson R."/>
            <person name="Gutowska M.A."/>
            <person name="Wolf J."/>
            <person name="Bergner S.V."/>
            <person name="Schilhabel M.B."/>
            <person name="Klostermeier U.C."/>
            <person name="Beiko R.G."/>
            <person name="Rosenstiel P."/>
            <person name="Hippler M."/>
            <person name="Laroche J."/>
        </authorList>
    </citation>
    <scope>NUCLEOTIDE SEQUENCE [LARGE SCALE GENOMIC DNA]</scope>
    <source>
        <strain evidence="2 3">CCMP1005</strain>
    </source>
</reference>
<evidence type="ECO:0000313" key="2">
    <source>
        <dbReference type="EMBL" id="EJK76595.1"/>
    </source>
</evidence>
<evidence type="ECO:0000256" key="1">
    <source>
        <dbReference type="SAM" id="MobiDB-lite"/>
    </source>
</evidence>
<dbReference type="OrthoDB" id="10603752at2759"/>
<protein>
    <submittedName>
        <fullName evidence="2">Uncharacterized protein</fullName>
    </submittedName>
</protein>
<feature type="compositionally biased region" description="Polar residues" evidence="1">
    <location>
        <begin position="209"/>
        <end position="225"/>
    </location>
</feature>
<sequence>MSTKQAALYREGTGSSFAAGAGTEGGSPLRPISDEEWERMKALISDQLHRVTTPLEELRASGTLAAISQIIQRGDSCKRSRLQAWYHGMLEIEYNNRPFAVAQKLNQLYEAHLAQGPDETPQSFVLDTTLTSKSSDDGDDGKRRRGSLRSFESDSSAINRLEGKPNLSVVERQQLWLAKKNVRQEALKSQKREAAAAQRANTAPDLSRSRQSFRSMSGTPAASSRRTNKELDTGFCGNKRKLPGARKGSATMSGRSLGNITNKSAAAAAETAHSRKRRKRVPITDPFNMSTR</sequence>